<dbReference type="EMBL" id="JAESVB010000003">
    <property type="protein sequence ID" value="MCB8875404.1"/>
    <property type="molecule type" value="Genomic_DNA"/>
</dbReference>
<keyword evidence="1" id="KW-0489">Methyltransferase</keyword>
<dbReference type="CDD" id="cd02440">
    <property type="entry name" value="AdoMet_MTases"/>
    <property type="match status" value="1"/>
</dbReference>
<dbReference type="SUPFAM" id="SSF53335">
    <property type="entry name" value="S-adenosyl-L-methionine-dependent methyltransferases"/>
    <property type="match status" value="1"/>
</dbReference>
<dbReference type="Gene3D" id="3.40.50.150">
    <property type="entry name" value="Vaccinia Virus protein VP39"/>
    <property type="match status" value="1"/>
</dbReference>
<dbReference type="Gene3D" id="3.40.50.2000">
    <property type="entry name" value="Glycogen Phosphorylase B"/>
    <property type="match status" value="1"/>
</dbReference>
<dbReference type="Pfam" id="PF13489">
    <property type="entry name" value="Methyltransf_23"/>
    <property type="match status" value="1"/>
</dbReference>
<sequence length="563" mass="62545">MTPAPDYPDVGNPDLLDRIPLDADVVLDVGCHKGALGAAYRLRNPRARVLGVDHMPEAVRVAAGRLSEVACIDIESDPLPFEVPDGYDCIIYGDVLEHLRDPWRIMREHAKLLSPRGVMLICVPNAAHWSVPLRLINGTFDYEDQGVLDRTHLRWFTLATMEKALAQTGLQACDVTPRTFDQKGAETAADLLKDVLPAMGLSRENFLARSAPMQFIWRARKTPAQPIAIRSTMLKPFAAVSDIRVIYPMRALKTDPSVSVQVGDIDTFPQPSERQPAICVLHRPLLVGDEGVAVFRHLMQRGFLVVTEFDDLPDFMPQLRDERLMNFRAAHAVQTSTPVLAEALRQQNPEVAIFPNGISELRPIVNFMTPGSVTLFFGALNRTVDWQPYMPVLNAAAAALGAQLQFQVVYDQAFFDALETPHKSFTPLCDHRTYMSLLAQSEISFMPLLDSAFNRAKSDLKYIEAASARVVPLASPTVYGDSIEDGVTGLIFRSESDLYEKIIRLVTAPGLGITIGNAARQSVAQARMDAYGVADRVAWYRSLLDRREELTRAIYDRVPELAP</sequence>
<dbReference type="GO" id="GO:0008168">
    <property type="term" value="F:methyltransferase activity"/>
    <property type="evidence" value="ECO:0007669"/>
    <property type="project" value="UniProtKB-KW"/>
</dbReference>
<organism evidence="1 2">
    <name type="scientific">Acidisoma silvae</name>
    <dbReference type="NCBI Taxonomy" id="2802396"/>
    <lineage>
        <taxon>Bacteria</taxon>
        <taxon>Pseudomonadati</taxon>
        <taxon>Pseudomonadota</taxon>
        <taxon>Alphaproteobacteria</taxon>
        <taxon>Acetobacterales</taxon>
        <taxon>Acidocellaceae</taxon>
        <taxon>Acidisoma</taxon>
    </lineage>
</organism>
<reference evidence="1" key="1">
    <citation type="journal article" date="2021" name="Microorganisms">
        <title>Acidisoma silvae sp. nov. and Acidisomacellulosilytica sp. nov., Two Acidophilic Bacteria Isolated from Decaying Wood, Hydrolyzing Cellulose and Producing Poly-3-hydroxybutyrate.</title>
        <authorList>
            <person name="Mieszkin S."/>
            <person name="Pouder E."/>
            <person name="Uroz S."/>
            <person name="Simon-Colin C."/>
            <person name="Alain K."/>
        </authorList>
    </citation>
    <scope>NUCLEOTIDE SEQUENCE</scope>
    <source>
        <strain evidence="1">HW T2.11</strain>
    </source>
</reference>
<accession>A0A963YR17</accession>
<evidence type="ECO:0000313" key="1">
    <source>
        <dbReference type="EMBL" id="MCB8875404.1"/>
    </source>
</evidence>
<evidence type="ECO:0000313" key="2">
    <source>
        <dbReference type="Proteomes" id="UP000708298"/>
    </source>
</evidence>
<name>A0A963YR17_9PROT</name>
<proteinExistence type="predicted"/>
<keyword evidence="1" id="KW-0808">Transferase</keyword>
<dbReference type="GO" id="GO:0032259">
    <property type="term" value="P:methylation"/>
    <property type="evidence" value="ECO:0007669"/>
    <property type="project" value="UniProtKB-KW"/>
</dbReference>
<comment type="caution">
    <text evidence="1">The sequence shown here is derived from an EMBL/GenBank/DDBJ whole genome shotgun (WGS) entry which is preliminary data.</text>
</comment>
<dbReference type="AlphaFoldDB" id="A0A963YR17"/>
<reference evidence="1" key="2">
    <citation type="submission" date="2021-01" db="EMBL/GenBank/DDBJ databases">
        <authorList>
            <person name="Mieszkin S."/>
            <person name="Pouder E."/>
            <person name="Alain K."/>
        </authorList>
    </citation>
    <scope>NUCLEOTIDE SEQUENCE</scope>
    <source>
        <strain evidence="1">HW T2.11</strain>
    </source>
</reference>
<protein>
    <submittedName>
        <fullName evidence="1">Methyltransferase domain-containing protein</fullName>
    </submittedName>
</protein>
<dbReference type="SUPFAM" id="SSF53756">
    <property type="entry name" value="UDP-Glycosyltransferase/glycogen phosphorylase"/>
    <property type="match status" value="1"/>
</dbReference>
<dbReference type="Proteomes" id="UP000708298">
    <property type="component" value="Unassembled WGS sequence"/>
</dbReference>
<keyword evidence="2" id="KW-1185">Reference proteome</keyword>
<gene>
    <name evidence="1" type="ORF">ASILVAE211_09450</name>
</gene>
<dbReference type="InterPro" id="IPR029063">
    <property type="entry name" value="SAM-dependent_MTases_sf"/>
</dbReference>
<dbReference type="PANTHER" id="PTHR43861">
    <property type="entry name" value="TRANS-ACONITATE 2-METHYLTRANSFERASE-RELATED"/>
    <property type="match status" value="1"/>
</dbReference>